<dbReference type="Proteomes" id="UP000011885">
    <property type="component" value="Unassembled WGS sequence"/>
</dbReference>
<comment type="caution">
    <text evidence="1">The sequence shown here is derived from an EMBL/GenBank/DDBJ whole genome shotgun (WGS) entry which is preliminary data.</text>
</comment>
<gene>
    <name evidence="1" type="ORF">RSSM_05163</name>
</gene>
<sequence>MLACVAESSENEMLGNTNGTTQTNRVFGDARVPIRQNARSRKLEAFELTALRTRVSVNLPVDSIQ</sequence>
<proteinExistence type="predicted"/>
<name>M5U6C8_9BACT</name>
<dbReference type="AlphaFoldDB" id="M5U6C8"/>
<keyword evidence="2" id="KW-1185">Reference proteome</keyword>
<dbReference type="PATRIC" id="fig|1263870.3.peg.5461"/>
<protein>
    <submittedName>
        <fullName evidence="1">Uncharacterized protein</fullName>
    </submittedName>
</protein>
<evidence type="ECO:0000313" key="2">
    <source>
        <dbReference type="Proteomes" id="UP000011885"/>
    </source>
</evidence>
<accession>M5U6C8</accession>
<evidence type="ECO:0000313" key="1">
    <source>
        <dbReference type="EMBL" id="EMI53416.1"/>
    </source>
</evidence>
<dbReference type="EMBL" id="ANOH01000357">
    <property type="protein sequence ID" value="EMI53416.1"/>
    <property type="molecule type" value="Genomic_DNA"/>
</dbReference>
<organism evidence="1 2">
    <name type="scientific">Rhodopirellula sallentina SM41</name>
    <dbReference type="NCBI Taxonomy" id="1263870"/>
    <lineage>
        <taxon>Bacteria</taxon>
        <taxon>Pseudomonadati</taxon>
        <taxon>Planctomycetota</taxon>
        <taxon>Planctomycetia</taxon>
        <taxon>Pirellulales</taxon>
        <taxon>Pirellulaceae</taxon>
        <taxon>Rhodopirellula</taxon>
    </lineage>
</organism>
<reference evidence="1 2" key="1">
    <citation type="journal article" date="2013" name="Mar. Genomics">
        <title>Expression of sulfatases in Rhodopirellula baltica and the diversity of sulfatases in the genus Rhodopirellula.</title>
        <authorList>
            <person name="Wegner C.E."/>
            <person name="Richter-Heitmann T."/>
            <person name="Klindworth A."/>
            <person name="Klockow C."/>
            <person name="Richter M."/>
            <person name="Achstetter T."/>
            <person name="Glockner F.O."/>
            <person name="Harder J."/>
        </authorList>
    </citation>
    <scope>NUCLEOTIDE SEQUENCE [LARGE SCALE GENOMIC DNA]</scope>
    <source>
        <strain evidence="1 2">SM41</strain>
    </source>
</reference>